<gene>
    <name evidence="2" type="primary">kdpF</name>
    <name evidence="2" type="ORF">C1I89_19445</name>
</gene>
<feature type="transmembrane region" description="Helical" evidence="1">
    <location>
        <begin position="6"/>
        <end position="24"/>
    </location>
</feature>
<dbReference type="InterPro" id="IPR011726">
    <property type="entry name" value="KdpF"/>
</dbReference>
<dbReference type="Proteomes" id="UP000235994">
    <property type="component" value="Unassembled WGS sequence"/>
</dbReference>
<dbReference type="GO" id="GO:0008556">
    <property type="term" value="F:P-type potassium transmembrane transporter activity"/>
    <property type="evidence" value="ECO:0007669"/>
    <property type="project" value="InterPro"/>
</dbReference>
<accession>A0A2N8KEY0</accession>
<organism evidence="2 3">
    <name type="scientific">Achromobacter pulmonis</name>
    <dbReference type="NCBI Taxonomy" id="1389932"/>
    <lineage>
        <taxon>Bacteria</taxon>
        <taxon>Pseudomonadati</taxon>
        <taxon>Pseudomonadota</taxon>
        <taxon>Betaproteobacteria</taxon>
        <taxon>Burkholderiales</taxon>
        <taxon>Alcaligenaceae</taxon>
        <taxon>Achromobacter</taxon>
    </lineage>
</organism>
<evidence type="ECO:0000313" key="3">
    <source>
        <dbReference type="Proteomes" id="UP000235994"/>
    </source>
</evidence>
<keyword evidence="3" id="KW-1185">Reference proteome</keyword>
<evidence type="ECO:0000256" key="1">
    <source>
        <dbReference type="SAM" id="Phobius"/>
    </source>
</evidence>
<dbReference type="GO" id="GO:0005886">
    <property type="term" value="C:plasma membrane"/>
    <property type="evidence" value="ECO:0007669"/>
    <property type="project" value="InterPro"/>
</dbReference>
<sequence length="29" mass="3319">MNALYWLSGVTAALLFVYLLVALFKPEKF</sequence>
<proteinExistence type="predicted"/>
<keyword evidence="1" id="KW-0472">Membrane</keyword>
<dbReference type="Pfam" id="PF09604">
    <property type="entry name" value="Potass_KdpF"/>
    <property type="match status" value="1"/>
</dbReference>
<reference evidence="2 3" key="1">
    <citation type="submission" date="2018-01" db="EMBL/GenBank/DDBJ databases">
        <title>The draft genome of an aniline degradation strain ANB-1.</title>
        <authorList>
            <person name="Zhang L."/>
            <person name="Jiang J."/>
        </authorList>
    </citation>
    <scope>NUCLEOTIDE SEQUENCE [LARGE SCALE GENOMIC DNA]</scope>
    <source>
        <strain evidence="2 3">ANB-1</strain>
    </source>
</reference>
<dbReference type="RefSeq" id="WP_102774222.1">
    <property type="nucleotide sequence ID" value="NZ_POQS01000005.1"/>
</dbReference>
<dbReference type="AlphaFoldDB" id="A0A2N8KEY0"/>
<keyword evidence="1" id="KW-0812">Transmembrane</keyword>
<protein>
    <submittedName>
        <fullName evidence="2">K(+)-transporting ATPase subunit F</fullName>
    </submittedName>
</protein>
<dbReference type="NCBIfam" id="TIGR02115">
    <property type="entry name" value="potass_kdpF"/>
    <property type="match status" value="1"/>
</dbReference>
<keyword evidence="1" id="KW-1133">Transmembrane helix</keyword>
<name>A0A2N8KEY0_9BURK</name>
<dbReference type="EMBL" id="POQS01000005">
    <property type="protein sequence ID" value="PND32013.1"/>
    <property type="molecule type" value="Genomic_DNA"/>
</dbReference>
<evidence type="ECO:0000313" key="2">
    <source>
        <dbReference type="EMBL" id="PND32013.1"/>
    </source>
</evidence>
<comment type="caution">
    <text evidence="2">The sequence shown here is derived from an EMBL/GenBank/DDBJ whole genome shotgun (WGS) entry which is preliminary data.</text>
</comment>